<name>A0A383F5I3_9ZZZZ</name>
<gene>
    <name evidence="1" type="ORF">METZ01_LOCUS517085</name>
</gene>
<dbReference type="AlphaFoldDB" id="A0A383F5I3"/>
<dbReference type="EMBL" id="UINC01231622">
    <property type="protein sequence ID" value="SVE64231.1"/>
    <property type="molecule type" value="Genomic_DNA"/>
</dbReference>
<organism evidence="1">
    <name type="scientific">marine metagenome</name>
    <dbReference type="NCBI Taxonomy" id="408172"/>
    <lineage>
        <taxon>unclassified sequences</taxon>
        <taxon>metagenomes</taxon>
        <taxon>ecological metagenomes</taxon>
    </lineage>
</organism>
<sequence>MPVESEMEDDYILYKVLCDYCDEKYNIKCVSETIDYCPFCGNMVEDLTRGDRYNDENSWN</sequence>
<proteinExistence type="predicted"/>
<accession>A0A383F5I3</accession>
<reference evidence="1" key="1">
    <citation type="submission" date="2018-05" db="EMBL/GenBank/DDBJ databases">
        <authorList>
            <person name="Lanie J.A."/>
            <person name="Ng W.-L."/>
            <person name="Kazmierczak K.M."/>
            <person name="Andrzejewski T.M."/>
            <person name="Davidsen T.M."/>
            <person name="Wayne K.J."/>
            <person name="Tettelin H."/>
            <person name="Glass J.I."/>
            <person name="Rusch D."/>
            <person name="Podicherti R."/>
            <person name="Tsui H.-C.T."/>
            <person name="Winkler M.E."/>
        </authorList>
    </citation>
    <scope>NUCLEOTIDE SEQUENCE</scope>
</reference>
<protein>
    <submittedName>
        <fullName evidence="1">Uncharacterized protein</fullName>
    </submittedName>
</protein>
<evidence type="ECO:0000313" key="1">
    <source>
        <dbReference type="EMBL" id="SVE64231.1"/>
    </source>
</evidence>